<evidence type="ECO:0000313" key="2">
    <source>
        <dbReference type="Proteomes" id="UP000078468"/>
    </source>
</evidence>
<accession>A0A191UYT2</accession>
<dbReference type="AlphaFoldDB" id="A0A191UYT2"/>
<dbReference type="Proteomes" id="UP000078468">
    <property type="component" value="Chromosome"/>
</dbReference>
<name>A0A191UYT2_9ACTN</name>
<sequence>MQLRSTRTRLSTAVLAVLAVTALGAGTLTSAPATFAAPGASPRTPSAPRSSVLPVFPPDVQIAQAGVGGFFGYSFTPDGERELRWWPYGGGAPTLLDYPRGGGWATSGGDVVALGDDNWSAQMRSLTLRNMADPFAPGVDIDLGALGGNYVAVLSPTSVLAQLTAEDGTAELHIVSKDGAETSSRKIAGLPSDATDFTGSSVQGGVVLVGYETGPANARTGGRALIDLADARASESYASADSGYDFSHLMFSGTHVAWLDYKSGTGMYVTSVDRVTGEEKRTVLGARDGEWYTELVGGWLVYGRPSSPVRAVSLGDGEEVELAESGSGSAMAEDGSALVTGTRAVDGEGLFRIRAGDDGRPTVTKVADVGTPAGVEIQQAHVPAVADLDRTGGQVNLGWTLSRADARLDLTLTHVGTGKELRTRVNAPATGTRFSYVWDGTIAGVDAPNGAYTVTAVAASLDGTGEPALQRTGMTVERTANPHDYTDNGSTDLLARDASGVLWRDDLQDRPLDGQVKPVQRSRVGGGWQTYKQIEAVGDLAGSSDGDLVALDSSGVLWHYLGKGDGTFATRARVGGGWNVYDKLTGGSDLDGDGRTDLLAADTTGVLWFYKGTGSTAAPFAARVRVGGGWGVYNQITAVGDNAGTAAGDLVARDKDGVLWLYQGKGGGQFSSRVRVGGGWGVYTHLVGAGDVDSDGIPDLIAYGAGGTYLYHSTGSSTAVFIRRTTSVYGGEGSKFNNIA</sequence>
<dbReference type="InterPro" id="IPR013517">
    <property type="entry name" value="FG-GAP"/>
</dbReference>
<gene>
    <name evidence="1" type="ORF">Spa2297_13390</name>
</gene>
<dbReference type="Pfam" id="PF13517">
    <property type="entry name" value="FG-GAP_3"/>
    <property type="match status" value="1"/>
</dbReference>
<proteinExistence type="predicted"/>
<dbReference type="KEGG" id="spav:Spa2297_13390"/>
<dbReference type="InterPro" id="IPR028994">
    <property type="entry name" value="Integrin_alpha_N"/>
</dbReference>
<organism evidence="1 2">
    <name type="scientific">Streptomyces parvulus</name>
    <dbReference type="NCBI Taxonomy" id="146923"/>
    <lineage>
        <taxon>Bacteria</taxon>
        <taxon>Bacillati</taxon>
        <taxon>Actinomycetota</taxon>
        <taxon>Actinomycetes</taxon>
        <taxon>Kitasatosporales</taxon>
        <taxon>Streptomycetaceae</taxon>
        <taxon>Streptomyces</taxon>
    </lineage>
</organism>
<protein>
    <submittedName>
        <fullName evidence="1">Uncharacterized protein</fullName>
    </submittedName>
</protein>
<reference evidence="1 2" key="1">
    <citation type="submission" date="2016-05" db="EMBL/GenBank/DDBJ databases">
        <title>Non-Contiguous Finished Genome Sequence of Streptomyces parvulus 2297 Integrated Site-Specifically with Actinophage R4.</title>
        <authorList>
            <person name="Nishizawa T."/>
            <person name="Miura T."/>
            <person name="Harada C."/>
            <person name="Guo Y."/>
            <person name="Narisawa K."/>
            <person name="Ohta H."/>
            <person name="Takahashi H."/>
            <person name="Shirai M."/>
        </authorList>
    </citation>
    <scope>NUCLEOTIDE SEQUENCE [LARGE SCALE GENOMIC DNA]</scope>
    <source>
        <strain evidence="1 2">2297</strain>
    </source>
</reference>
<dbReference type="SUPFAM" id="SSF69318">
    <property type="entry name" value="Integrin alpha N-terminal domain"/>
    <property type="match status" value="1"/>
</dbReference>
<evidence type="ECO:0000313" key="1">
    <source>
        <dbReference type="EMBL" id="ANJ07899.1"/>
    </source>
</evidence>
<dbReference type="EMBL" id="CP015866">
    <property type="protein sequence ID" value="ANJ07899.1"/>
    <property type="molecule type" value="Genomic_DNA"/>
</dbReference>